<name>A0ACC1SIG5_9HYPO</name>
<proteinExistence type="predicted"/>
<accession>A0ACC1SIG5</accession>
<keyword evidence="2" id="KW-1185">Reference proteome</keyword>
<evidence type="ECO:0000313" key="1">
    <source>
        <dbReference type="EMBL" id="KAJ3540524.1"/>
    </source>
</evidence>
<comment type="caution">
    <text evidence="1">The sequence shown here is derived from an EMBL/GenBank/DDBJ whole genome shotgun (WGS) entry which is preliminary data.</text>
</comment>
<gene>
    <name evidence="1" type="ORF">NM208_g5030</name>
</gene>
<organism evidence="1 2">
    <name type="scientific">Fusarium decemcellulare</name>
    <dbReference type="NCBI Taxonomy" id="57161"/>
    <lineage>
        <taxon>Eukaryota</taxon>
        <taxon>Fungi</taxon>
        <taxon>Dikarya</taxon>
        <taxon>Ascomycota</taxon>
        <taxon>Pezizomycotina</taxon>
        <taxon>Sordariomycetes</taxon>
        <taxon>Hypocreomycetidae</taxon>
        <taxon>Hypocreales</taxon>
        <taxon>Nectriaceae</taxon>
        <taxon>Fusarium</taxon>
        <taxon>Fusarium decemcellulare species complex</taxon>
    </lineage>
</organism>
<protein>
    <submittedName>
        <fullName evidence="1">Uncharacterized protein</fullName>
    </submittedName>
</protein>
<dbReference type="EMBL" id="JANRMS010000404">
    <property type="protein sequence ID" value="KAJ3540524.1"/>
    <property type="molecule type" value="Genomic_DNA"/>
</dbReference>
<sequence length="165" mass="18907">MSPSADNTGRGRTDSNVTPGLVPNTPVDRSEETLLSRKERRKSRRETLRNFNELALAFEESDKTNKKEREPQEGRLNAKPSNKPHFHELTLQQMAQGVHKMHFNNAPKNKKQAEEAFCVLQGLNSTVFRTPPKGDREFPEEEEPKKSLSLNWWNVLGRVSDLGVW</sequence>
<evidence type="ECO:0000313" key="2">
    <source>
        <dbReference type="Proteomes" id="UP001148629"/>
    </source>
</evidence>
<reference evidence="1" key="1">
    <citation type="submission" date="2022-08" db="EMBL/GenBank/DDBJ databases">
        <title>Genome Sequence of Fusarium decemcellulare.</title>
        <authorList>
            <person name="Buettner E."/>
        </authorList>
    </citation>
    <scope>NUCLEOTIDE SEQUENCE</scope>
    <source>
        <strain evidence="1">Babe19</strain>
    </source>
</reference>
<dbReference type="Proteomes" id="UP001148629">
    <property type="component" value="Unassembled WGS sequence"/>
</dbReference>